<reference evidence="2 3" key="1">
    <citation type="submission" date="2023-08" db="EMBL/GenBank/DDBJ databases">
        <title>A Necator americanus chromosomal reference genome.</title>
        <authorList>
            <person name="Ilik V."/>
            <person name="Petrzelkova K.J."/>
            <person name="Pardy F."/>
            <person name="Fuh T."/>
            <person name="Niatou-Singa F.S."/>
            <person name="Gouil Q."/>
            <person name="Baker L."/>
            <person name="Ritchie M.E."/>
            <person name="Jex A.R."/>
            <person name="Gazzola D."/>
            <person name="Li H."/>
            <person name="Toshio Fujiwara R."/>
            <person name="Zhan B."/>
            <person name="Aroian R.V."/>
            <person name="Pafco B."/>
            <person name="Schwarz E.M."/>
        </authorList>
    </citation>
    <scope>NUCLEOTIDE SEQUENCE [LARGE SCALE GENOMIC DNA]</scope>
    <source>
        <strain evidence="2 3">Aroian</strain>
        <tissue evidence="2">Whole animal</tissue>
    </source>
</reference>
<evidence type="ECO:0000313" key="3">
    <source>
        <dbReference type="Proteomes" id="UP001303046"/>
    </source>
</evidence>
<evidence type="ECO:0000256" key="1">
    <source>
        <dbReference type="SAM" id="MobiDB-lite"/>
    </source>
</evidence>
<proteinExistence type="predicted"/>
<dbReference type="Proteomes" id="UP001303046">
    <property type="component" value="Unassembled WGS sequence"/>
</dbReference>
<accession>A0ABR1EKD1</accession>
<comment type="caution">
    <text evidence="2">The sequence shown here is derived from an EMBL/GenBank/DDBJ whole genome shotgun (WGS) entry which is preliminary data.</text>
</comment>
<organism evidence="2 3">
    <name type="scientific">Necator americanus</name>
    <name type="common">Human hookworm</name>
    <dbReference type="NCBI Taxonomy" id="51031"/>
    <lineage>
        <taxon>Eukaryota</taxon>
        <taxon>Metazoa</taxon>
        <taxon>Ecdysozoa</taxon>
        <taxon>Nematoda</taxon>
        <taxon>Chromadorea</taxon>
        <taxon>Rhabditida</taxon>
        <taxon>Rhabditina</taxon>
        <taxon>Rhabditomorpha</taxon>
        <taxon>Strongyloidea</taxon>
        <taxon>Ancylostomatidae</taxon>
        <taxon>Bunostominae</taxon>
        <taxon>Necator</taxon>
    </lineage>
</organism>
<feature type="region of interest" description="Disordered" evidence="1">
    <location>
        <begin position="1"/>
        <end position="37"/>
    </location>
</feature>
<sequence length="91" mass="10046">MEVAVGTKEKPSQTAAMDGASKGFTTLPAATPHRSDSREATYAIADINQHQHQQNADHHDQLRMFNASLDYQFQKSRTFGTPTVASRRSAK</sequence>
<name>A0ABR1EKD1_NECAM</name>
<gene>
    <name evidence="2" type="primary">Necator_chrX.g23897</name>
    <name evidence="2" type="ORF">RB195_023732</name>
</gene>
<protein>
    <submittedName>
        <fullName evidence="2">Uncharacterized protein</fullName>
    </submittedName>
</protein>
<evidence type="ECO:0000313" key="2">
    <source>
        <dbReference type="EMBL" id="KAK6763130.1"/>
    </source>
</evidence>
<keyword evidence="3" id="KW-1185">Reference proteome</keyword>
<dbReference type="EMBL" id="JAVFWL010000006">
    <property type="protein sequence ID" value="KAK6763130.1"/>
    <property type="molecule type" value="Genomic_DNA"/>
</dbReference>